<protein>
    <submittedName>
        <fullName evidence="1">Uncharacterized protein</fullName>
    </submittedName>
</protein>
<evidence type="ECO:0000313" key="2">
    <source>
        <dbReference type="Proteomes" id="UP000184600"/>
    </source>
</evidence>
<dbReference type="Proteomes" id="UP000184600">
    <property type="component" value="Unassembled WGS sequence"/>
</dbReference>
<keyword evidence="2" id="KW-1185">Reference proteome</keyword>
<dbReference type="AlphaFoldDB" id="A0A1M7YRQ4"/>
<accession>A0A1M7YRQ4</accession>
<gene>
    <name evidence="1" type="ORF">VQ7734_00925</name>
</gene>
<evidence type="ECO:0000313" key="1">
    <source>
        <dbReference type="EMBL" id="SHO55206.1"/>
    </source>
</evidence>
<organism evidence="1 2">
    <name type="scientific">Vibrio quintilis</name>
    <dbReference type="NCBI Taxonomy" id="1117707"/>
    <lineage>
        <taxon>Bacteria</taxon>
        <taxon>Pseudomonadati</taxon>
        <taxon>Pseudomonadota</taxon>
        <taxon>Gammaproteobacteria</taxon>
        <taxon>Vibrionales</taxon>
        <taxon>Vibrionaceae</taxon>
        <taxon>Vibrio</taxon>
    </lineage>
</organism>
<sequence length="160" mass="17299">MNKLAPFIGFVLISVFVAASESFPEWRESPRIGLSENLMAGVSCGKSLGDMSLDMDVTSMEARVDLAASLEVWVRKEINKVITAETGQSANSVKTSSSMNTTGPVNRAQSVTITAKSDAQQVIGQLMKYTWVSDTASVELGTEKYLCVRVVARIPSFAKQ</sequence>
<proteinExistence type="predicted"/>
<reference evidence="2" key="1">
    <citation type="submission" date="2016-12" db="EMBL/GenBank/DDBJ databases">
        <authorList>
            <person name="Rodrigo-Torres L."/>
            <person name="Arahal R.D."/>
            <person name="Lucena T."/>
        </authorList>
    </citation>
    <scope>NUCLEOTIDE SEQUENCE [LARGE SCALE GENOMIC DNA]</scope>
</reference>
<name>A0A1M7YRQ4_9VIBR</name>
<dbReference type="OrthoDB" id="5880118at2"/>
<dbReference type="EMBL" id="FRFG01000012">
    <property type="protein sequence ID" value="SHO55206.1"/>
    <property type="molecule type" value="Genomic_DNA"/>
</dbReference>
<dbReference type="STRING" id="1117707.VQ7734_00925"/>